<dbReference type="AlphaFoldDB" id="A0A1D2N510"/>
<accession>A0A1D2N510</accession>
<gene>
    <name evidence="5" type="ORF">Ocin01_06318</name>
</gene>
<dbReference type="STRING" id="48709.A0A1D2N510"/>
<dbReference type="OrthoDB" id="1055148at2759"/>
<dbReference type="GO" id="GO:0006082">
    <property type="term" value="P:organic acid metabolic process"/>
    <property type="evidence" value="ECO:0007669"/>
    <property type="project" value="TreeGrafter"/>
</dbReference>
<dbReference type="InterPro" id="IPR036396">
    <property type="entry name" value="Cyt_P450_sf"/>
</dbReference>
<dbReference type="PANTHER" id="PTHR24300">
    <property type="entry name" value="CYTOCHROME P450 508A4-RELATED"/>
    <property type="match status" value="1"/>
</dbReference>
<evidence type="ECO:0000256" key="2">
    <source>
        <dbReference type="ARBA" id="ARBA00022723"/>
    </source>
</evidence>
<organism evidence="5 6">
    <name type="scientific">Orchesella cincta</name>
    <name type="common">Springtail</name>
    <name type="synonym">Podura cincta</name>
    <dbReference type="NCBI Taxonomy" id="48709"/>
    <lineage>
        <taxon>Eukaryota</taxon>
        <taxon>Metazoa</taxon>
        <taxon>Ecdysozoa</taxon>
        <taxon>Arthropoda</taxon>
        <taxon>Hexapoda</taxon>
        <taxon>Collembola</taxon>
        <taxon>Entomobryomorpha</taxon>
        <taxon>Entomobryoidea</taxon>
        <taxon>Orchesellidae</taxon>
        <taxon>Orchesellinae</taxon>
        <taxon>Orchesella</taxon>
    </lineage>
</organism>
<dbReference type="PANTHER" id="PTHR24300:SF403">
    <property type="entry name" value="CYTOCHROME P450 306A1"/>
    <property type="match status" value="1"/>
</dbReference>
<evidence type="ECO:0000256" key="4">
    <source>
        <dbReference type="ARBA" id="ARBA00023033"/>
    </source>
</evidence>
<dbReference type="Proteomes" id="UP000094527">
    <property type="component" value="Unassembled WGS sequence"/>
</dbReference>
<dbReference type="InterPro" id="IPR002401">
    <property type="entry name" value="Cyt_P450_E_grp-I"/>
</dbReference>
<dbReference type="Gene3D" id="1.10.630.10">
    <property type="entry name" value="Cytochrome P450"/>
    <property type="match status" value="1"/>
</dbReference>
<keyword evidence="3" id="KW-0408">Iron</keyword>
<evidence type="ECO:0000313" key="6">
    <source>
        <dbReference type="Proteomes" id="UP000094527"/>
    </source>
</evidence>
<reference evidence="5 6" key="1">
    <citation type="journal article" date="2016" name="Genome Biol. Evol.">
        <title>Gene Family Evolution Reflects Adaptation to Soil Environmental Stressors in the Genome of the Collembolan Orchesella cincta.</title>
        <authorList>
            <person name="Faddeeva-Vakhrusheva A."/>
            <person name="Derks M.F."/>
            <person name="Anvar S.Y."/>
            <person name="Agamennone V."/>
            <person name="Suring W."/>
            <person name="Smit S."/>
            <person name="van Straalen N.M."/>
            <person name="Roelofs D."/>
        </authorList>
    </citation>
    <scope>NUCLEOTIDE SEQUENCE [LARGE SCALE GENOMIC DNA]</scope>
    <source>
        <tissue evidence="5">Mixed pool</tissue>
    </source>
</reference>
<keyword evidence="4" id="KW-0560">Oxidoreductase</keyword>
<comment type="caution">
    <text evidence="5">The sequence shown here is derived from an EMBL/GenBank/DDBJ whole genome shotgun (WGS) entry which is preliminary data.</text>
</comment>
<evidence type="ECO:0000313" key="5">
    <source>
        <dbReference type="EMBL" id="ODN00353.1"/>
    </source>
</evidence>
<dbReference type="GO" id="GO:0020037">
    <property type="term" value="F:heme binding"/>
    <property type="evidence" value="ECO:0007669"/>
    <property type="project" value="InterPro"/>
</dbReference>
<dbReference type="GO" id="GO:0016712">
    <property type="term" value="F:oxidoreductase activity, acting on paired donors, with incorporation or reduction of molecular oxygen, reduced flavin or flavoprotein as one donor, and incorporation of one atom of oxygen"/>
    <property type="evidence" value="ECO:0007669"/>
    <property type="project" value="TreeGrafter"/>
</dbReference>
<dbReference type="GO" id="GO:0006805">
    <property type="term" value="P:xenobiotic metabolic process"/>
    <property type="evidence" value="ECO:0007669"/>
    <property type="project" value="TreeGrafter"/>
</dbReference>
<name>A0A1D2N510_ORCCI</name>
<dbReference type="InterPro" id="IPR001128">
    <property type="entry name" value="Cyt_P450"/>
</dbReference>
<dbReference type="PRINTS" id="PR00385">
    <property type="entry name" value="P450"/>
</dbReference>
<evidence type="ECO:0000256" key="1">
    <source>
        <dbReference type="ARBA" id="ARBA00010617"/>
    </source>
</evidence>
<dbReference type="Pfam" id="PF00067">
    <property type="entry name" value="p450"/>
    <property type="match status" value="1"/>
</dbReference>
<dbReference type="EMBL" id="LJIJ01000212">
    <property type="protein sequence ID" value="ODN00353.1"/>
    <property type="molecule type" value="Genomic_DNA"/>
</dbReference>
<dbReference type="GO" id="GO:0005506">
    <property type="term" value="F:iron ion binding"/>
    <property type="evidence" value="ECO:0007669"/>
    <property type="project" value="InterPro"/>
</dbReference>
<sequence length="131" mass="14888">MAANTLSWSLLYLSSHPDTQQKLQAEIDAVVGSSRLPSISERSKMPYTEAVIAETLRLSNVVPLGVPHRMTCDKLFHGYDTLFLFLTAIFQLFEVLPDPESKIKPDFEADNWFFLVPKPFKVIMRARNSSQ</sequence>
<dbReference type="SUPFAM" id="SSF48264">
    <property type="entry name" value="Cytochrome P450"/>
    <property type="match status" value="1"/>
</dbReference>
<keyword evidence="4" id="KW-0503">Monooxygenase</keyword>
<evidence type="ECO:0000256" key="3">
    <source>
        <dbReference type="ARBA" id="ARBA00023004"/>
    </source>
</evidence>
<keyword evidence="6" id="KW-1185">Reference proteome</keyword>
<dbReference type="InterPro" id="IPR050182">
    <property type="entry name" value="Cytochrome_P450_fam2"/>
</dbReference>
<protein>
    <submittedName>
        <fullName evidence="5">Cytochrome P450 2B1</fullName>
    </submittedName>
</protein>
<dbReference type="GO" id="GO:0005737">
    <property type="term" value="C:cytoplasm"/>
    <property type="evidence" value="ECO:0007669"/>
    <property type="project" value="TreeGrafter"/>
</dbReference>
<dbReference type="PRINTS" id="PR00463">
    <property type="entry name" value="EP450I"/>
</dbReference>
<dbReference type="GO" id="GO:0008395">
    <property type="term" value="F:steroid hydroxylase activity"/>
    <property type="evidence" value="ECO:0007669"/>
    <property type="project" value="TreeGrafter"/>
</dbReference>
<keyword evidence="2" id="KW-0479">Metal-binding</keyword>
<proteinExistence type="inferred from homology"/>
<comment type="similarity">
    <text evidence="1">Belongs to the cytochrome P450 family.</text>
</comment>